<feature type="transmembrane region" description="Helical" evidence="1">
    <location>
        <begin position="438"/>
        <end position="460"/>
    </location>
</feature>
<keyword evidence="1" id="KW-0812">Transmembrane</keyword>
<feature type="transmembrane region" description="Helical" evidence="1">
    <location>
        <begin position="629"/>
        <end position="653"/>
    </location>
</feature>
<feature type="transmembrane region" description="Helical" evidence="1">
    <location>
        <begin position="184"/>
        <end position="207"/>
    </location>
</feature>
<proteinExistence type="predicted"/>
<dbReference type="Proteomes" id="UP000235371">
    <property type="component" value="Unassembled WGS sequence"/>
</dbReference>
<keyword evidence="2" id="KW-0732">Signal</keyword>
<feature type="transmembrane region" description="Helical" evidence="1">
    <location>
        <begin position="705"/>
        <end position="727"/>
    </location>
</feature>
<name>A0A2J6T100_9HELO</name>
<dbReference type="GeneID" id="36595246"/>
<feature type="transmembrane region" description="Helical" evidence="1">
    <location>
        <begin position="146"/>
        <end position="164"/>
    </location>
</feature>
<feature type="transmembrane region" description="Helical" evidence="1">
    <location>
        <begin position="768"/>
        <end position="788"/>
    </location>
</feature>
<keyword evidence="1" id="KW-1133">Transmembrane helix</keyword>
<dbReference type="AlphaFoldDB" id="A0A2J6T100"/>
<keyword evidence="1" id="KW-0472">Membrane</keyword>
<feature type="chain" id="PRO_5014476276" evidence="2">
    <location>
        <begin position="25"/>
        <end position="809"/>
    </location>
</feature>
<evidence type="ECO:0000313" key="3">
    <source>
        <dbReference type="EMBL" id="PMD56701.1"/>
    </source>
</evidence>
<protein>
    <submittedName>
        <fullName evidence="3">Uncharacterized protein</fullName>
    </submittedName>
</protein>
<dbReference type="OrthoDB" id="5392263at2759"/>
<feature type="signal peptide" evidence="2">
    <location>
        <begin position="1"/>
        <end position="24"/>
    </location>
</feature>
<feature type="transmembrane region" description="Helical" evidence="1">
    <location>
        <begin position="592"/>
        <end position="617"/>
    </location>
</feature>
<evidence type="ECO:0000256" key="1">
    <source>
        <dbReference type="SAM" id="Phobius"/>
    </source>
</evidence>
<reference evidence="3 4" key="1">
    <citation type="submission" date="2016-04" db="EMBL/GenBank/DDBJ databases">
        <title>A degradative enzymes factory behind the ericoid mycorrhizal symbiosis.</title>
        <authorList>
            <consortium name="DOE Joint Genome Institute"/>
            <person name="Martino E."/>
            <person name="Morin E."/>
            <person name="Grelet G."/>
            <person name="Kuo A."/>
            <person name="Kohler A."/>
            <person name="Daghino S."/>
            <person name="Barry K."/>
            <person name="Choi C."/>
            <person name="Cichocki N."/>
            <person name="Clum A."/>
            <person name="Copeland A."/>
            <person name="Hainaut M."/>
            <person name="Haridas S."/>
            <person name="Labutti K."/>
            <person name="Lindquist E."/>
            <person name="Lipzen A."/>
            <person name="Khouja H.-R."/>
            <person name="Murat C."/>
            <person name="Ohm R."/>
            <person name="Olson A."/>
            <person name="Spatafora J."/>
            <person name="Veneault-Fourrey C."/>
            <person name="Henrissat B."/>
            <person name="Grigoriev I."/>
            <person name="Martin F."/>
            <person name="Perotto S."/>
        </authorList>
    </citation>
    <scope>NUCLEOTIDE SEQUENCE [LARGE SCALE GENOMIC DNA]</scope>
    <source>
        <strain evidence="3 4">E</strain>
    </source>
</reference>
<keyword evidence="4" id="KW-1185">Reference proteome</keyword>
<evidence type="ECO:0000313" key="4">
    <source>
        <dbReference type="Proteomes" id="UP000235371"/>
    </source>
</evidence>
<sequence length="809" mass="91850">MARVQPYQRFTLLFLLCILGSVRSQSGFNLSAHYSNLSQAFPQLDSLYTAPLKHSPYNGGRNSTRCCLQAVSESYVLQDGQPIRNPNKDQDYIDFPPINLSQSQFPCGASYNGDKSGAQPVVVPYSWCKKNCGGWEKSTNTALSQWVQPFVGFILPAAVFCLNVPRKSMIGIWDGFFKDHFDELLPASTDVLVELAFVLHFLLTIFFKKRKLERLRNWIEKETREGGSGKHGVVQLSIQLCKLFIIVQKTFLLMSFRATFAAGIALVNTLIWVTVVFSAAAPMILSGLYEASLDRKVIRSILHELKAEEKRATKEADENLPGSPRDRTSEREVFYKRIHQLYAILVGNLRLPEKEDIEDEPEKPRSVWKDVYHLVKPPRHRWANVGGSNEEEDSTTNNRIEPASAREMDTEVDKQMALNSDYRKITDTRLKGMLDCQASFGAAIGAPVVFFVGSFLFGVISNLSVLGDNDTSHALAFGMWWMTIPHVAIVSGCLLAGNNPNTLEIIVSSEKGGPWEESDMKVRQGFRKFYLLYYHSVYVPVDMWARGKNKKIWIDELFFRYGASPTSKDAEGRGKYVARHGKGEFHFDLWDWIWMVVISGGLMVLPFVLAFITSYYTPTLGLACRSLTFLLYFVFQVWLGIIWLFDFFTPLVWTKHAAWLPFGTYTEKRSMTEKGKDNESSTSGERSAAEVVEYVTKPRKNYPTIMGFLLAFIFCGSMFTAVFGTFFQLLGVYRNCLCSIPISFWLRGDYPLDISTNTAEAIRLATNFWVPTGIASIVLMIITCYVGWWRSWSRRAAQSTIQKPIMRRV</sequence>
<dbReference type="InParanoid" id="A0A2J6T100"/>
<feature type="transmembrane region" description="Helical" evidence="1">
    <location>
        <begin position="260"/>
        <end position="289"/>
    </location>
</feature>
<dbReference type="EMBL" id="KZ613848">
    <property type="protein sequence ID" value="PMD56701.1"/>
    <property type="molecule type" value="Genomic_DNA"/>
</dbReference>
<evidence type="ECO:0000256" key="2">
    <source>
        <dbReference type="SAM" id="SignalP"/>
    </source>
</evidence>
<organism evidence="3 4">
    <name type="scientific">Hyaloscypha bicolor E</name>
    <dbReference type="NCBI Taxonomy" id="1095630"/>
    <lineage>
        <taxon>Eukaryota</taxon>
        <taxon>Fungi</taxon>
        <taxon>Dikarya</taxon>
        <taxon>Ascomycota</taxon>
        <taxon>Pezizomycotina</taxon>
        <taxon>Leotiomycetes</taxon>
        <taxon>Helotiales</taxon>
        <taxon>Hyaloscyphaceae</taxon>
        <taxon>Hyaloscypha</taxon>
        <taxon>Hyaloscypha bicolor</taxon>
    </lineage>
</organism>
<dbReference type="RefSeq" id="XP_024733605.1">
    <property type="nucleotide sequence ID" value="XM_024887170.1"/>
</dbReference>
<feature type="transmembrane region" description="Helical" evidence="1">
    <location>
        <begin position="480"/>
        <end position="497"/>
    </location>
</feature>
<gene>
    <name evidence="3" type="ORF">K444DRAFT_666252</name>
</gene>
<accession>A0A2J6T100</accession>